<keyword evidence="3" id="KW-1185">Reference proteome</keyword>
<reference evidence="2 3" key="1">
    <citation type="submission" date="2017-06" db="EMBL/GenBank/DDBJ databases">
        <title>Genome sequencing of cyanobaciteial culture collection at National Institute for Environmental Studies (NIES).</title>
        <authorList>
            <person name="Hirose Y."/>
            <person name="Shimura Y."/>
            <person name="Fujisawa T."/>
            <person name="Nakamura Y."/>
            <person name="Kawachi M."/>
        </authorList>
    </citation>
    <scope>NUCLEOTIDE SEQUENCE [LARGE SCALE GENOMIC DNA]</scope>
    <source>
        <strain evidence="2 3">NIES-267</strain>
    </source>
</reference>
<dbReference type="InterPro" id="IPR052519">
    <property type="entry name" value="Euk-type_GlcNAc_Kinase"/>
</dbReference>
<dbReference type="Gene3D" id="3.30.420.40">
    <property type="match status" value="2"/>
</dbReference>
<dbReference type="InterPro" id="IPR002731">
    <property type="entry name" value="ATPase_BadF"/>
</dbReference>
<dbReference type="OrthoDB" id="9772633at2"/>
<name>A0A1Z4LQ19_9CYAN</name>
<sequence>MSFVIGIDGGGSKTVCILINDKCEILGRGEAGSANHQSVGIEAAKYSIESAINQALIQYKNIKIDAICLGLAGVGRSRDIELVKNIVQEIQVTRNIKSENIIISHDALIALVGGVGRDIGIVVSAGTGSIVFGRNHRGDTKRVGGWGYILGDEGGAYQIAVAGMKSVFKAYDGRGISTSLVEDFKGHFGLNNIEELIEVVYRSGLGVKEIAGLAPIVDNAAFLGDKVANQIIDDAVDELVKATVTVINEIFVEREFFEVVTTGSVWKGKSKIWERFVSCINRDFANINVIFPRFEPAYGAGLLGLGSLEEKSK</sequence>
<dbReference type="Proteomes" id="UP000218418">
    <property type="component" value="Chromosome"/>
</dbReference>
<dbReference type="EMBL" id="AP018227">
    <property type="protein sequence ID" value="BAY83264.1"/>
    <property type="molecule type" value="Genomic_DNA"/>
</dbReference>
<organism evidence="2 3">
    <name type="scientific">Calothrix parasitica NIES-267</name>
    <dbReference type="NCBI Taxonomy" id="1973488"/>
    <lineage>
        <taxon>Bacteria</taxon>
        <taxon>Bacillati</taxon>
        <taxon>Cyanobacteriota</taxon>
        <taxon>Cyanophyceae</taxon>
        <taxon>Nostocales</taxon>
        <taxon>Calotrichaceae</taxon>
        <taxon>Calothrix</taxon>
    </lineage>
</organism>
<gene>
    <name evidence="2" type="ORF">NIES267_27510</name>
</gene>
<evidence type="ECO:0000313" key="2">
    <source>
        <dbReference type="EMBL" id="BAY83264.1"/>
    </source>
</evidence>
<protein>
    <recommendedName>
        <fullName evidence="1">ATPase BadF/BadG/BcrA/BcrD type domain-containing protein</fullName>
    </recommendedName>
</protein>
<evidence type="ECO:0000259" key="1">
    <source>
        <dbReference type="Pfam" id="PF01869"/>
    </source>
</evidence>
<dbReference type="InterPro" id="IPR043129">
    <property type="entry name" value="ATPase_NBD"/>
</dbReference>
<proteinExistence type="predicted"/>
<dbReference type="CDD" id="cd24007">
    <property type="entry name" value="ASKHA_NBD_eukNAGK-like"/>
    <property type="match status" value="1"/>
</dbReference>
<dbReference type="PANTHER" id="PTHR43190:SF3">
    <property type="entry name" value="N-ACETYL-D-GLUCOSAMINE KINASE"/>
    <property type="match status" value="1"/>
</dbReference>
<dbReference type="AlphaFoldDB" id="A0A1Z4LQ19"/>
<dbReference type="PANTHER" id="PTHR43190">
    <property type="entry name" value="N-ACETYL-D-GLUCOSAMINE KINASE"/>
    <property type="match status" value="1"/>
</dbReference>
<evidence type="ECO:0000313" key="3">
    <source>
        <dbReference type="Proteomes" id="UP000218418"/>
    </source>
</evidence>
<accession>A0A1Z4LQ19</accession>
<dbReference type="SUPFAM" id="SSF53067">
    <property type="entry name" value="Actin-like ATPase domain"/>
    <property type="match status" value="2"/>
</dbReference>
<feature type="domain" description="ATPase BadF/BadG/BcrA/BcrD type" evidence="1">
    <location>
        <begin position="5"/>
        <end position="304"/>
    </location>
</feature>
<dbReference type="Pfam" id="PF01869">
    <property type="entry name" value="BcrAD_BadFG"/>
    <property type="match status" value="1"/>
</dbReference>